<comment type="caution">
    <text evidence="1">The sequence shown here is derived from an EMBL/GenBank/DDBJ whole genome shotgun (WGS) entry which is preliminary data.</text>
</comment>
<keyword evidence="2" id="KW-1185">Reference proteome</keyword>
<dbReference type="Proteomes" id="UP000255317">
    <property type="component" value="Unassembled WGS sequence"/>
</dbReference>
<gene>
    <name evidence="1" type="ORF">C8D94_102348</name>
</gene>
<evidence type="ECO:0000313" key="1">
    <source>
        <dbReference type="EMBL" id="RDK87165.1"/>
    </source>
</evidence>
<proteinExistence type="predicted"/>
<name>A0A370QFM1_9FLAO</name>
<accession>A0A370QFM1</accession>
<reference evidence="1 2" key="1">
    <citation type="submission" date="2018-07" db="EMBL/GenBank/DDBJ databases">
        <title>Genomic Encyclopedia of Type Strains, Phase IV (KMG-IV): sequencing the most valuable type-strain genomes for metagenomic binning, comparative biology and taxonomic classification.</title>
        <authorList>
            <person name="Goeker M."/>
        </authorList>
    </citation>
    <scope>NUCLEOTIDE SEQUENCE [LARGE SCALE GENOMIC DNA]</scope>
    <source>
        <strain evidence="1 2">DSM 101478</strain>
    </source>
</reference>
<dbReference type="OrthoDB" id="668980at2"/>
<organism evidence="1 2">
    <name type="scientific">Marinirhabdus gelatinilytica</name>
    <dbReference type="NCBI Taxonomy" id="1703343"/>
    <lineage>
        <taxon>Bacteria</taxon>
        <taxon>Pseudomonadati</taxon>
        <taxon>Bacteroidota</taxon>
        <taxon>Flavobacteriia</taxon>
        <taxon>Flavobacteriales</taxon>
        <taxon>Flavobacteriaceae</taxon>
    </lineage>
</organism>
<dbReference type="AlphaFoldDB" id="A0A370QFM1"/>
<protein>
    <submittedName>
        <fullName evidence="1">Uncharacterized protein</fullName>
    </submittedName>
</protein>
<evidence type="ECO:0000313" key="2">
    <source>
        <dbReference type="Proteomes" id="UP000255317"/>
    </source>
</evidence>
<dbReference type="EMBL" id="QRAO01000002">
    <property type="protein sequence ID" value="RDK87165.1"/>
    <property type="molecule type" value="Genomic_DNA"/>
</dbReference>
<sequence>MKLHLVFFIITIPIFHSCGTVQNNNSEAIFRHVNLGRLGHINLGENLSDHNHLYKVENTRYFLKENVFDGATSIELVPDSDGVIGSIIFEAYKNADKASKISEYEHLGKPTVENGNAVWNDGKTVFEIYEVESNNDTSLFLKISDIKK</sequence>
<dbReference type="RefSeq" id="WP_147278515.1">
    <property type="nucleotide sequence ID" value="NZ_QRAO01000002.1"/>
</dbReference>